<feature type="transmembrane region" description="Helical" evidence="1">
    <location>
        <begin position="177"/>
        <end position="204"/>
    </location>
</feature>
<feature type="transmembrane region" description="Helical" evidence="1">
    <location>
        <begin position="273"/>
        <end position="296"/>
    </location>
</feature>
<keyword evidence="1" id="KW-0812">Transmembrane</keyword>
<dbReference type="EMBL" id="VAFL01000005">
    <property type="protein sequence ID" value="TKW66918.1"/>
    <property type="molecule type" value="Genomic_DNA"/>
</dbReference>
<dbReference type="NCBIfam" id="TIGR00791">
    <property type="entry name" value="gntP"/>
    <property type="match status" value="1"/>
</dbReference>
<evidence type="ECO:0000313" key="2">
    <source>
        <dbReference type="EMBL" id="TKW66918.1"/>
    </source>
</evidence>
<organism evidence="2 3">
    <name type="scientific">Paracoccus denitrificans</name>
    <dbReference type="NCBI Taxonomy" id="266"/>
    <lineage>
        <taxon>Bacteria</taxon>
        <taxon>Pseudomonadati</taxon>
        <taxon>Pseudomonadota</taxon>
        <taxon>Alphaproteobacteria</taxon>
        <taxon>Rhodobacterales</taxon>
        <taxon>Paracoccaceae</taxon>
        <taxon>Paracoccus</taxon>
    </lineage>
</organism>
<dbReference type="PANTHER" id="PTHR30354">
    <property type="entry name" value="GNT FAMILY GLUCONATE TRANSPORTER"/>
    <property type="match status" value="1"/>
</dbReference>
<feature type="transmembrane region" description="Helical" evidence="1">
    <location>
        <begin position="308"/>
        <end position="329"/>
    </location>
</feature>
<dbReference type="AlphaFoldDB" id="A0A533IBB9"/>
<dbReference type="PIRSF" id="PIRSF002746">
    <property type="entry name" value="Gluconate_transporter"/>
    <property type="match status" value="1"/>
</dbReference>
<feature type="transmembrane region" description="Helical" evidence="1">
    <location>
        <begin position="236"/>
        <end position="253"/>
    </location>
</feature>
<feature type="transmembrane region" description="Helical" evidence="1">
    <location>
        <begin position="434"/>
        <end position="458"/>
    </location>
</feature>
<feature type="transmembrane region" description="Helical" evidence="1">
    <location>
        <begin position="373"/>
        <end position="393"/>
    </location>
</feature>
<feature type="transmembrane region" description="Helical" evidence="1">
    <location>
        <begin position="349"/>
        <end position="366"/>
    </location>
</feature>
<accession>A0A533IBB9</accession>
<feature type="transmembrane region" description="Helical" evidence="1">
    <location>
        <begin position="399"/>
        <end position="422"/>
    </location>
</feature>
<dbReference type="PANTHER" id="PTHR30354:SF25">
    <property type="entry name" value="INNER MEMBRANE PERMEASE YGBN"/>
    <property type="match status" value="1"/>
</dbReference>
<feature type="transmembrane region" description="Helical" evidence="1">
    <location>
        <begin position="35"/>
        <end position="55"/>
    </location>
</feature>
<reference evidence="2 3" key="1">
    <citation type="journal article" date="2017" name="Nat. Commun.">
        <title>In situ click chemistry generation of cyclooxygenase-2 inhibitors.</title>
        <authorList>
            <person name="Bhardwaj A."/>
            <person name="Kaur J."/>
            <person name="Wuest M."/>
            <person name="Wuest F."/>
        </authorList>
    </citation>
    <scope>NUCLEOTIDE SEQUENCE [LARGE SCALE GENOMIC DNA]</scope>
    <source>
        <strain evidence="2">S2_012_000_R3_94</strain>
    </source>
</reference>
<feature type="transmembrane region" description="Helical" evidence="1">
    <location>
        <begin position="6"/>
        <end position="28"/>
    </location>
</feature>
<protein>
    <submittedName>
        <fullName evidence="2">GntP family permease</fullName>
    </submittedName>
</protein>
<keyword evidence="1" id="KW-0472">Membrane</keyword>
<dbReference type="Proteomes" id="UP000315344">
    <property type="component" value="Unassembled WGS sequence"/>
</dbReference>
<name>A0A533IBB9_PARDE</name>
<dbReference type="InterPro" id="IPR003474">
    <property type="entry name" value="Glcn_transporter"/>
</dbReference>
<gene>
    <name evidence="2" type="ORF">DI616_07510</name>
</gene>
<keyword evidence="1" id="KW-1133">Transmembrane helix</keyword>
<evidence type="ECO:0000313" key="3">
    <source>
        <dbReference type="Proteomes" id="UP000315344"/>
    </source>
</evidence>
<dbReference type="Pfam" id="PF02447">
    <property type="entry name" value="GntP_permease"/>
    <property type="match status" value="1"/>
</dbReference>
<sequence>MTPVEPVYSTGVLLTIAALAVVLLLVLIMKFRLHAFVSLVLVSLLTALATGIPFADAVPTMLTGFGNTLASVALLVGFGAMIGRLLEVSGGAQVLADRLINKFGEQNAPFALGVASLMFGFPIFFDAGLVVMLPIIFSVALRFGGSVLLYAFPSAGAFAVMHAFVPPHPGPVAAGDLLGADIGLLLMVGLILAIPTWFIGAYLYGQWIGKRVVLPVPEFLGADLSENTGRIVPPEFWRVMTVLLLPLGLIFLNTGLNTLTTMGVVSAESGTVAFLRLIGQTPVALLITVIVAMYLLRRGRTPAELEKIMDRALGPICTVILVTGAGGMFGGVLRASGIGTALAGSLENVGLPLIVAAFVIATALRVAQGSATVALTTTAGLIAPTVAATTGLSQFDLCFLVIAIASGSTVLSHFNDSGFWLVGRFLNMDEKTTLKTWTVMETLLGSIGFALAAIGWWLL</sequence>
<dbReference type="GO" id="GO:0015128">
    <property type="term" value="F:gluconate transmembrane transporter activity"/>
    <property type="evidence" value="ECO:0007669"/>
    <property type="project" value="InterPro"/>
</dbReference>
<feature type="transmembrane region" description="Helical" evidence="1">
    <location>
        <begin position="110"/>
        <end position="135"/>
    </location>
</feature>
<feature type="transmembrane region" description="Helical" evidence="1">
    <location>
        <begin position="147"/>
        <end position="165"/>
    </location>
</feature>
<dbReference type="GO" id="GO:0005886">
    <property type="term" value="C:plasma membrane"/>
    <property type="evidence" value="ECO:0007669"/>
    <property type="project" value="TreeGrafter"/>
</dbReference>
<proteinExistence type="predicted"/>
<evidence type="ECO:0000256" key="1">
    <source>
        <dbReference type="SAM" id="Phobius"/>
    </source>
</evidence>
<comment type="caution">
    <text evidence="2">The sequence shown here is derived from an EMBL/GenBank/DDBJ whole genome shotgun (WGS) entry which is preliminary data.</text>
</comment>